<reference evidence="1" key="1">
    <citation type="journal article" date="2015" name="Genome Announc.">
        <title>Complete Genome Sequence of the Bacteriochlorophyll b-Producing Photosynthetic Bacterium Blastochloris viridis.</title>
        <authorList>
            <person name="Tsukatani Y."/>
            <person name="Hirose Y."/>
            <person name="Harada J."/>
            <person name="Misawa N."/>
            <person name="Mori K."/>
            <person name="Inoue K."/>
            <person name="Tamiaki H."/>
        </authorList>
    </citation>
    <scope>NUCLEOTIDE SEQUENCE [LARGE SCALE GENOMIC DNA]</scope>
    <source>
        <strain evidence="1">DSM 133</strain>
    </source>
</reference>
<evidence type="ECO:0000313" key="1">
    <source>
        <dbReference type="EMBL" id="BAR97922.1"/>
    </source>
</evidence>
<gene>
    <name evidence="1" type="ORF">BV133_329</name>
    <name evidence="2" type="ORF">BVIRIDIS_04330</name>
</gene>
<dbReference type="KEGG" id="bvr:BVIR_990"/>
<evidence type="ECO:0000313" key="3">
    <source>
        <dbReference type="Proteomes" id="UP000065734"/>
    </source>
</evidence>
<dbReference type="Proteomes" id="UP000065734">
    <property type="component" value="Chromosome I"/>
</dbReference>
<dbReference type="EMBL" id="LN907867">
    <property type="protein sequence ID" value="CUU41442.1"/>
    <property type="molecule type" value="Genomic_DNA"/>
</dbReference>
<dbReference type="EMBL" id="AP014854">
    <property type="protein sequence ID" value="BAR97922.1"/>
    <property type="molecule type" value="Genomic_DNA"/>
</dbReference>
<organism evidence="2 3">
    <name type="scientific">Blastochloris viridis</name>
    <name type="common">Rhodopseudomonas viridis</name>
    <dbReference type="NCBI Taxonomy" id="1079"/>
    <lineage>
        <taxon>Bacteria</taxon>
        <taxon>Pseudomonadati</taxon>
        <taxon>Pseudomonadota</taxon>
        <taxon>Alphaproteobacteria</taxon>
        <taxon>Hyphomicrobiales</taxon>
        <taxon>Blastochloridaceae</taxon>
        <taxon>Blastochloris</taxon>
    </lineage>
</organism>
<dbReference type="OrthoDB" id="7960370at2"/>
<dbReference type="AlphaFoldDB" id="A0A0H5B6Z4"/>
<sequence length="140" mass="15255">MTSIAGAMPHELISPSAVESAESARDLVLRLADTMDKLLEVVETETEIVRTGKVSQLAELEAGKVVLARRYIRDIECLKANASFIGRAIPELVEEFRQGYIQFRAALEANMTVLATAPSVSEGIARGATEMATQERAQTY</sequence>
<keyword evidence="3" id="KW-1185">Reference proteome</keyword>
<reference evidence="2" key="2">
    <citation type="submission" date="2015-11" db="EMBL/GenBank/DDBJ databases">
        <authorList>
            <person name="Zhang Y."/>
            <person name="Guo Z."/>
        </authorList>
    </citation>
    <scope>NUCLEOTIDE SEQUENCE</scope>
    <source>
        <strain evidence="2">1</strain>
    </source>
</reference>
<dbReference type="RefSeq" id="WP_082416714.1">
    <property type="nucleotide sequence ID" value="NZ_AP014854.2"/>
</dbReference>
<protein>
    <submittedName>
        <fullName evidence="2">Uncharacterized protein</fullName>
    </submittedName>
</protein>
<evidence type="ECO:0000313" key="2">
    <source>
        <dbReference type="EMBL" id="CUU41442.1"/>
    </source>
</evidence>
<reference evidence="3" key="3">
    <citation type="journal article" date="2016" name="Genome Announc.">
        <title>Revised genome sequence of the purple photosynthetic bacterium Blastochloris viridis.</title>
        <authorList>
            <person name="Liu L.N."/>
            <person name="Faulkner M."/>
            <person name="Liu X."/>
            <person name="Huang F."/>
            <person name="Darby A.C."/>
            <person name="Hall N."/>
        </authorList>
    </citation>
    <scope>NUCLEOTIDE SEQUENCE [LARGE SCALE GENOMIC DNA]</scope>
    <source>
        <strain evidence="3">ATCC 19567 / DSM 133 / F</strain>
    </source>
</reference>
<name>A0A0H5B6Z4_BLAVI</name>
<accession>A0A0H5B6Z4</accession>
<dbReference type="STRING" id="1079.BVIR_990"/>
<proteinExistence type="predicted"/>